<dbReference type="GO" id="GO:0005829">
    <property type="term" value="C:cytosol"/>
    <property type="evidence" value="ECO:0007669"/>
    <property type="project" value="TreeGrafter"/>
</dbReference>
<dbReference type="NCBIfam" id="NF009941">
    <property type="entry name" value="PRK13404.1"/>
    <property type="match status" value="1"/>
</dbReference>
<comment type="function">
    <text evidence="6">Catalyzes the stereospecific hydrolysis of the cyclic amide bond of D-hydantoin derivatives.</text>
</comment>
<keyword evidence="4" id="KW-0479">Metal-binding</keyword>
<comment type="PTM">
    <text evidence="8">Carbamylation allows a single lysine to coordinate two divalent metal cations.</text>
</comment>
<gene>
    <name evidence="10" type="primary">hydA</name>
    <name evidence="10" type="ORF">ABEG18_08555</name>
</gene>
<reference evidence="10" key="1">
    <citation type="submission" date="2024-05" db="EMBL/GenBank/DDBJ databases">
        <authorList>
            <person name="Kim S."/>
            <person name="Heo J."/>
            <person name="Choi H."/>
            <person name="Choi Y."/>
            <person name="Kwon S.-W."/>
            <person name="Kim Y."/>
        </authorList>
    </citation>
    <scope>NUCLEOTIDE SEQUENCE</scope>
    <source>
        <strain evidence="10">KACC 23698</strain>
    </source>
</reference>
<evidence type="ECO:0000256" key="7">
    <source>
        <dbReference type="ARBA" id="ARBA00068457"/>
    </source>
</evidence>
<dbReference type="GO" id="GO:0016812">
    <property type="term" value="F:hydrolase activity, acting on carbon-nitrogen (but not peptide) bonds, in cyclic amides"/>
    <property type="evidence" value="ECO:0007669"/>
    <property type="project" value="TreeGrafter"/>
</dbReference>
<dbReference type="SUPFAM" id="SSF51338">
    <property type="entry name" value="Composite domain of metallo-dependent hydrolases"/>
    <property type="match status" value="2"/>
</dbReference>
<dbReference type="NCBIfam" id="TIGR02033">
    <property type="entry name" value="D-hydantoinase"/>
    <property type="match status" value="1"/>
</dbReference>
<comment type="similarity">
    <text evidence="2">Belongs to the metallo-dependent hydrolases superfamily. Hydantoinase/dihydropyrimidinase family.</text>
</comment>
<name>A0AAU7JK65_9HYPH</name>
<keyword evidence="5 10" id="KW-0378">Hydrolase</keyword>
<dbReference type="Gene3D" id="3.20.20.140">
    <property type="entry name" value="Metal-dependent hydrolases"/>
    <property type="match status" value="1"/>
</dbReference>
<dbReference type="PANTHER" id="PTHR11647:SF1">
    <property type="entry name" value="COLLAPSIN RESPONSE MEDIATOR PROTEIN"/>
    <property type="match status" value="1"/>
</dbReference>
<evidence type="ECO:0000256" key="5">
    <source>
        <dbReference type="ARBA" id="ARBA00022801"/>
    </source>
</evidence>
<evidence type="ECO:0000313" key="10">
    <source>
        <dbReference type="EMBL" id="XBO40792.1"/>
    </source>
</evidence>
<proteinExistence type="inferred from homology"/>
<dbReference type="AlphaFoldDB" id="A0AAU7JK65"/>
<dbReference type="CDD" id="cd01314">
    <property type="entry name" value="D-HYD"/>
    <property type="match status" value="1"/>
</dbReference>
<dbReference type="GO" id="GO:0046872">
    <property type="term" value="F:metal ion binding"/>
    <property type="evidence" value="ECO:0007669"/>
    <property type="project" value="UniProtKB-KW"/>
</dbReference>
<dbReference type="InterPro" id="IPR011778">
    <property type="entry name" value="Hydantoinase/dihydroPyrase"/>
</dbReference>
<comment type="cofactor">
    <cofactor evidence="1">
        <name>Zn(2+)</name>
        <dbReference type="ChEBI" id="CHEBI:29105"/>
    </cofactor>
</comment>
<dbReference type="InterPro" id="IPR006680">
    <property type="entry name" value="Amidohydro-rel"/>
</dbReference>
<sequence length="487" mass="52126">MADMPNDIVIRNGVVVTASDVFKADLAITGEKIAAVGAKLPAGRLEIDATDRLILPGGVDVHCHIEQLSGGGLMNADTFESATRSAAFGGTTSVISFAAQHRGAKLSTVVEEYAALARRGAVIDYAFHLMVANPDEQTIAHDLPALIGAGHRSVKVFMTYDAVQVSDQQLLDVMLAARSAGALVCVHAENHGVLKWMSERLVARGYVLPKFHAVSHPRAAEVEAFHRLIAFSELLDQPIMIFHVSTAEGAAAIRDARGRGVKIFAETCPHYLLMTAQDLDRPGLEGAKWICSPPQRTAADQEALWRALALGDLQVLSSDHAPYRFDSSGKLSAGDNPTFKQMANGMPGLELRQPLLFDAMVSQGRMGLSKFVELTATAPARIYDLPGKGSLAIGADADVAIWNPERRVTLANDLHDNAGYNPFEGRTVTGWPETVLRRGEVIVAEGVINAAPGSGRLLLRPAGEATRPTGQLSAEFDPARNFGADLY</sequence>
<accession>A0AAU7JK65</accession>
<evidence type="ECO:0000256" key="2">
    <source>
        <dbReference type="ARBA" id="ARBA00008829"/>
    </source>
</evidence>
<dbReference type="InterPro" id="IPR050378">
    <property type="entry name" value="Metallo-dep_Hydrolases_sf"/>
</dbReference>
<dbReference type="PANTHER" id="PTHR11647">
    <property type="entry name" value="HYDRANTOINASE/DIHYDROPYRIMIDINASE FAMILY MEMBER"/>
    <property type="match status" value="1"/>
</dbReference>
<organism evidence="10">
    <name type="scientific">Alsobacter sp. KACC 23698</name>
    <dbReference type="NCBI Taxonomy" id="3149229"/>
    <lineage>
        <taxon>Bacteria</taxon>
        <taxon>Pseudomonadati</taxon>
        <taxon>Pseudomonadota</taxon>
        <taxon>Alphaproteobacteria</taxon>
        <taxon>Hyphomicrobiales</taxon>
        <taxon>Alsobacteraceae</taxon>
        <taxon>Alsobacter</taxon>
    </lineage>
</organism>
<evidence type="ECO:0000256" key="8">
    <source>
        <dbReference type="PIRSR" id="PIRSR611778-50"/>
    </source>
</evidence>
<dbReference type="FunFam" id="3.20.20.140:FF:000217">
    <property type="entry name" value="Dihydropyrimidinase-related protein 1"/>
    <property type="match status" value="1"/>
</dbReference>
<dbReference type="InterPro" id="IPR011059">
    <property type="entry name" value="Metal-dep_hydrolase_composite"/>
</dbReference>
<dbReference type="InterPro" id="IPR032466">
    <property type="entry name" value="Metal_Hydrolase"/>
</dbReference>
<dbReference type="Pfam" id="PF01979">
    <property type="entry name" value="Amidohydro_1"/>
    <property type="match status" value="1"/>
</dbReference>
<dbReference type="RefSeq" id="WP_406857650.1">
    <property type="nucleotide sequence ID" value="NZ_CP157484.1"/>
</dbReference>
<evidence type="ECO:0000256" key="3">
    <source>
        <dbReference type="ARBA" id="ARBA00022553"/>
    </source>
</evidence>
<dbReference type="EMBL" id="CP157484">
    <property type="protein sequence ID" value="XBO40792.1"/>
    <property type="molecule type" value="Genomic_DNA"/>
</dbReference>
<evidence type="ECO:0000256" key="1">
    <source>
        <dbReference type="ARBA" id="ARBA00001947"/>
    </source>
</evidence>
<evidence type="ECO:0000256" key="6">
    <source>
        <dbReference type="ARBA" id="ARBA00055040"/>
    </source>
</evidence>
<feature type="domain" description="Amidohydrolase-related" evidence="9">
    <location>
        <begin position="54"/>
        <end position="441"/>
    </location>
</feature>
<protein>
    <recommendedName>
        <fullName evidence="7">D-hydantoinase</fullName>
    </recommendedName>
</protein>
<evidence type="ECO:0000256" key="4">
    <source>
        <dbReference type="ARBA" id="ARBA00022723"/>
    </source>
</evidence>
<feature type="modified residue" description="N6-carboxylysine" evidence="8">
    <location>
        <position position="155"/>
    </location>
</feature>
<dbReference type="SUPFAM" id="SSF51556">
    <property type="entry name" value="Metallo-dependent hydrolases"/>
    <property type="match status" value="1"/>
</dbReference>
<dbReference type="Gene3D" id="2.30.40.10">
    <property type="entry name" value="Urease, subunit C, domain 1"/>
    <property type="match status" value="1"/>
</dbReference>
<evidence type="ECO:0000259" key="9">
    <source>
        <dbReference type="Pfam" id="PF01979"/>
    </source>
</evidence>
<keyword evidence="3" id="KW-0597">Phosphoprotein</keyword>